<feature type="compositionally biased region" description="Basic and acidic residues" evidence="1">
    <location>
        <begin position="465"/>
        <end position="480"/>
    </location>
</feature>
<feature type="region of interest" description="Disordered" evidence="1">
    <location>
        <begin position="358"/>
        <end position="404"/>
    </location>
</feature>
<sequence>MSYSDLDAAAFYQAAFTDDNDNSNDTIESPRLSLLKKSPRTRGLDLKMSQQPLMIQVRPLDLKRKGASGGGYQRISMKPSIQSGSLPDSASTKHLSPSLPIEDEPATSSLTDEPTSSLSLGPQRSPFNTTPLSLSLDAVGQHFLGMTLSSAGHPRLEKDTYTSPTDTEKTARDQSFVPISSVKPLRPHRPSFHQTSTSTSTSSPLDFRSYSHTFDYCNDDVRPGLSPPITPFATGNESASASSRMMTPRSMSSPLLPRRRGSDFDPTTTTATSTSTGTNNPTKPAPISISSRTPNLNPNALPIPIPMPTKASETLGALTLDETYLDERPMTPLRAGAKALALLGGLEDLNLNASIGGIGGMGGKKGFRGSRGRKEYSLVGSNAKADSNSKDKDPGNNDNQNKFPMYSLKGMTRKVAPAPAPSSTFASPSARTSLDANEKVIGVLPLPRKFDSPLSRSRCPSPDSQSERSFEDQTHARRSAESLLDDVVIVGQDGHRSSGDHDHERSEYEIRMGMVDLNVKSIPRKKIASSDMAFLASDPYARRRDRGPSPVAAQKRRPPPLALTLSNGKTTSMPDRIPKTHQQGEHQRQQQQVRLAPEHIRQNDLVHRLPARISSLPFTPFTRPRTAPAPPKIGRSSSESITRPLFDNDLPVDVSTTSEPNEIVVVQDPHRKGRSFFIEDESPTQGTFGMSLAKKITLKGMGESWKKAVANRV</sequence>
<feature type="compositionally biased region" description="Polar residues" evidence="1">
    <location>
        <begin position="564"/>
        <end position="573"/>
    </location>
</feature>
<organism evidence="2 3">
    <name type="scientific">Filobasidium floriforme</name>
    <dbReference type="NCBI Taxonomy" id="5210"/>
    <lineage>
        <taxon>Eukaryota</taxon>
        <taxon>Fungi</taxon>
        <taxon>Dikarya</taxon>
        <taxon>Basidiomycota</taxon>
        <taxon>Agaricomycotina</taxon>
        <taxon>Tremellomycetes</taxon>
        <taxon>Filobasidiales</taxon>
        <taxon>Filobasidiaceae</taxon>
        <taxon>Filobasidium</taxon>
    </lineage>
</organism>
<feature type="compositionally biased region" description="Polar residues" evidence="1">
    <location>
        <begin position="106"/>
        <end position="132"/>
    </location>
</feature>
<evidence type="ECO:0000313" key="3">
    <source>
        <dbReference type="Proteomes" id="UP000812966"/>
    </source>
</evidence>
<feature type="compositionally biased region" description="Basic and acidic residues" evidence="1">
    <location>
        <begin position="576"/>
        <end position="588"/>
    </location>
</feature>
<feature type="compositionally biased region" description="Basic and acidic residues" evidence="1">
    <location>
        <begin position="154"/>
        <end position="172"/>
    </location>
</feature>
<evidence type="ECO:0000313" key="2">
    <source>
        <dbReference type="EMBL" id="KAG7529815.1"/>
    </source>
</evidence>
<feature type="compositionally biased region" description="Low complexity" evidence="1">
    <location>
        <begin position="617"/>
        <end position="626"/>
    </location>
</feature>
<name>A0A8K0NNW4_9TREE</name>
<dbReference type="Proteomes" id="UP000812966">
    <property type="component" value="Unassembled WGS sequence"/>
</dbReference>
<reference evidence="2" key="1">
    <citation type="submission" date="2020-04" db="EMBL/GenBank/DDBJ databases">
        <title>Analysis of mating type loci in Filobasidium floriforme.</title>
        <authorList>
            <person name="Nowrousian M."/>
        </authorList>
    </citation>
    <scope>NUCLEOTIDE SEQUENCE</scope>
    <source>
        <strain evidence="2">CBS 6242</strain>
    </source>
</reference>
<keyword evidence="3" id="KW-1185">Reference proteome</keyword>
<feature type="compositionally biased region" description="Low complexity" evidence="1">
    <location>
        <begin position="238"/>
        <end position="256"/>
    </location>
</feature>
<feature type="region of interest" description="Disordered" evidence="1">
    <location>
        <begin position="150"/>
        <end position="204"/>
    </location>
</feature>
<protein>
    <submittedName>
        <fullName evidence="2">Uncharacterized protein</fullName>
    </submittedName>
</protein>
<feature type="region of interest" description="Disordered" evidence="1">
    <location>
        <begin position="451"/>
        <end position="506"/>
    </location>
</feature>
<feature type="region of interest" description="Disordered" evidence="1">
    <location>
        <begin position="538"/>
        <end position="592"/>
    </location>
</feature>
<feature type="region of interest" description="Disordered" evidence="1">
    <location>
        <begin position="617"/>
        <end position="646"/>
    </location>
</feature>
<evidence type="ECO:0000256" key="1">
    <source>
        <dbReference type="SAM" id="MobiDB-lite"/>
    </source>
</evidence>
<comment type="caution">
    <text evidence="2">The sequence shown here is derived from an EMBL/GenBank/DDBJ whole genome shotgun (WGS) entry which is preliminary data.</text>
</comment>
<dbReference type="AlphaFoldDB" id="A0A8K0NNW4"/>
<feature type="compositionally biased region" description="Basic and acidic residues" evidence="1">
    <location>
        <begin position="493"/>
        <end position="506"/>
    </location>
</feature>
<feature type="region of interest" description="Disordered" evidence="1">
    <location>
        <begin position="61"/>
        <end position="132"/>
    </location>
</feature>
<proteinExistence type="predicted"/>
<gene>
    <name evidence="2" type="ORF">FFLO_05402</name>
</gene>
<feature type="compositionally biased region" description="Low complexity" evidence="1">
    <location>
        <begin position="266"/>
        <end position="282"/>
    </location>
</feature>
<feature type="region of interest" description="Disordered" evidence="1">
    <location>
        <begin position="232"/>
        <end position="295"/>
    </location>
</feature>
<feature type="compositionally biased region" description="Polar residues" evidence="1">
    <location>
        <begin position="79"/>
        <end position="95"/>
    </location>
</feature>
<dbReference type="EMBL" id="JABELV010000135">
    <property type="protein sequence ID" value="KAG7529815.1"/>
    <property type="molecule type" value="Genomic_DNA"/>
</dbReference>
<accession>A0A8K0NNW4</accession>